<dbReference type="InterPro" id="IPR037066">
    <property type="entry name" value="Plug_dom_sf"/>
</dbReference>
<evidence type="ECO:0000256" key="1">
    <source>
        <dbReference type="ARBA" id="ARBA00004571"/>
    </source>
</evidence>
<organism evidence="15 16">
    <name type="scientific">Bacteroides stercorirosoris</name>
    <dbReference type="NCBI Taxonomy" id="871324"/>
    <lineage>
        <taxon>Bacteria</taxon>
        <taxon>Pseudomonadati</taxon>
        <taxon>Bacteroidota</taxon>
        <taxon>Bacteroidia</taxon>
        <taxon>Bacteroidales</taxon>
        <taxon>Bacteroidaceae</taxon>
        <taxon>Bacteroides</taxon>
    </lineage>
</organism>
<evidence type="ECO:0000259" key="13">
    <source>
        <dbReference type="Pfam" id="PF00593"/>
    </source>
</evidence>
<dbReference type="Gene3D" id="2.170.130.10">
    <property type="entry name" value="TonB-dependent receptor, plug domain"/>
    <property type="match status" value="1"/>
</dbReference>
<dbReference type="Gene3D" id="2.40.170.20">
    <property type="entry name" value="TonB-dependent receptor, beta-barrel domain"/>
    <property type="match status" value="1"/>
</dbReference>
<evidence type="ECO:0000256" key="2">
    <source>
        <dbReference type="ARBA" id="ARBA00022448"/>
    </source>
</evidence>
<evidence type="ECO:0000256" key="9">
    <source>
        <dbReference type="ARBA" id="ARBA00023237"/>
    </source>
</evidence>
<feature type="domain" description="TonB-dependent receptor-like beta-barrel" evidence="13">
    <location>
        <begin position="346"/>
        <end position="815"/>
    </location>
</feature>
<dbReference type="GO" id="GO:0015344">
    <property type="term" value="F:siderophore uptake transmembrane transporter activity"/>
    <property type="evidence" value="ECO:0007669"/>
    <property type="project" value="TreeGrafter"/>
</dbReference>
<dbReference type="Pfam" id="PF07715">
    <property type="entry name" value="Plug"/>
    <property type="match status" value="1"/>
</dbReference>
<dbReference type="AlphaFoldDB" id="A0A1M6IJ01"/>
<evidence type="ECO:0000256" key="7">
    <source>
        <dbReference type="ARBA" id="ARBA00023136"/>
    </source>
</evidence>
<gene>
    <name evidence="15" type="ORF">SAMN05444350_12344</name>
</gene>
<keyword evidence="7 10" id="KW-0472">Membrane</keyword>
<name>A0A1M6IJ01_9BACE</name>
<keyword evidence="9 10" id="KW-0998">Cell outer membrane</keyword>
<reference evidence="16" key="1">
    <citation type="submission" date="2016-11" db="EMBL/GenBank/DDBJ databases">
        <authorList>
            <person name="Varghese N."/>
            <person name="Submissions S."/>
        </authorList>
    </citation>
    <scope>NUCLEOTIDE SEQUENCE [LARGE SCALE GENOMIC DNA]</scope>
    <source>
        <strain evidence="16">DSM 26884</strain>
    </source>
</reference>
<evidence type="ECO:0000256" key="5">
    <source>
        <dbReference type="ARBA" id="ARBA00022729"/>
    </source>
</evidence>
<dbReference type="PANTHER" id="PTHR30069:SF29">
    <property type="entry name" value="HEMOGLOBIN AND HEMOGLOBIN-HAPTOGLOBIN-BINDING PROTEIN 1-RELATED"/>
    <property type="match status" value="1"/>
</dbReference>
<evidence type="ECO:0000256" key="3">
    <source>
        <dbReference type="ARBA" id="ARBA00022452"/>
    </source>
</evidence>
<evidence type="ECO:0000259" key="14">
    <source>
        <dbReference type="Pfam" id="PF07715"/>
    </source>
</evidence>
<dbReference type="PANTHER" id="PTHR30069">
    <property type="entry name" value="TONB-DEPENDENT OUTER MEMBRANE RECEPTOR"/>
    <property type="match status" value="1"/>
</dbReference>
<evidence type="ECO:0000256" key="12">
    <source>
        <dbReference type="SAM" id="SignalP"/>
    </source>
</evidence>
<keyword evidence="2 10" id="KW-0813">Transport</keyword>
<dbReference type="Proteomes" id="UP000184192">
    <property type="component" value="Unassembled WGS sequence"/>
</dbReference>
<sequence>MKAFLLTVWLFFLSNLQLGAQTVSVTGYLKDAVSGAALQGANVYSKSERYGQTTDNAGFFKFHFPPHKPIELIFSYVGYTTQTHLLSPGQDTLLVIKMVQDNRLPDVQVYAPKRDFGVNNSQMSAVELPVAQVKALPALFGEVDVMKALQRLPGVQSASDGTAGIFVRGGNYDQNLIILDGSTLYNSEHLKGFVSALNTDMIENIIFYKGAFPARYGARLSSVVDIGMKEGNFENYQGLISLGMLSSRVHLEGPIRKGTTSFNVAARLSYFDAIVQPMLEKVYDKPNVLQPYSHMNYYDINAKLVHKFSVKDKISAVFYLGKDVNNSAPTDSRQQYRINENHADGTSMHKYDNQKANSTDNIWGNIVSSLFWTHVTNKHFSINTNLSYSRYNYRLKMTSGIHNRKDDVTNALSEKLIRLYEENSYVQYNSGIDDAALAVDFHYTPQIRHNLRWGAKISLQKFTPIVDVYKRTYTKAWLDDHYEEEEQSVDTLLGEKLNLKTVAFYVEDDWMPAKRWKINVGLRYTLFAVKGKTLQSIEPRASLRYLLTDNMALKLSYARMAQGIHLLSSSNLVMPSDLWIPITRDIPLMKADQWALGYNYAVSKDIAFSIEGYYKLTDNVMDYREGASYMTSSGNWQKMIALGKGYAYGAELLLQKKIGNTTGWIGYTWSKSLRKYARTGQEISSGQKFYAGNDRRNNLNIVILHRFKKHWEISAAWTYQTGRRGILATTAMYGGKLDEYDPYGQASSGDSHLGGDRYGDGPDGVAYFRKFSRYYTYSERNGYKLPDIHRLDVSANYSIKHQRGESILGLSIYNLYNRQNVSDIYIGYEKNKTVLKGICMFPFMPSLNYTLKF</sequence>
<dbReference type="InterPro" id="IPR039426">
    <property type="entry name" value="TonB-dep_rcpt-like"/>
</dbReference>
<evidence type="ECO:0000313" key="15">
    <source>
        <dbReference type="EMBL" id="SHJ34399.1"/>
    </source>
</evidence>
<evidence type="ECO:0000256" key="4">
    <source>
        <dbReference type="ARBA" id="ARBA00022692"/>
    </source>
</evidence>
<keyword evidence="16" id="KW-1185">Reference proteome</keyword>
<keyword evidence="6 11" id="KW-0798">TonB box</keyword>
<feature type="domain" description="TonB-dependent receptor plug" evidence="14">
    <location>
        <begin position="141"/>
        <end position="219"/>
    </location>
</feature>
<comment type="subcellular location">
    <subcellularLocation>
        <location evidence="1 10">Cell outer membrane</location>
        <topology evidence="1 10">Multi-pass membrane protein</topology>
    </subcellularLocation>
</comment>
<evidence type="ECO:0000256" key="11">
    <source>
        <dbReference type="RuleBase" id="RU003357"/>
    </source>
</evidence>
<dbReference type="InterPro" id="IPR000531">
    <property type="entry name" value="Beta-barrel_TonB"/>
</dbReference>
<evidence type="ECO:0000256" key="10">
    <source>
        <dbReference type="PROSITE-ProRule" id="PRU01360"/>
    </source>
</evidence>
<dbReference type="GeneID" id="92713529"/>
<dbReference type="InterPro" id="IPR008969">
    <property type="entry name" value="CarboxyPept-like_regulatory"/>
</dbReference>
<dbReference type="RefSeq" id="WP_034524592.1">
    <property type="nucleotide sequence ID" value="NZ_FQZN01000023.1"/>
</dbReference>
<accession>A0A1M6IJ01</accession>
<dbReference type="GO" id="GO:0044718">
    <property type="term" value="P:siderophore transmembrane transport"/>
    <property type="evidence" value="ECO:0007669"/>
    <property type="project" value="TreeGrafter"/>
</dbReference>
<keyword evidence="8 15" id="KW-0675">Receptor</keyword>
<keyword evidence="4 10" id="KW-0812">Transmembrane</keyword>
<dbReference type="InterPro" id="IPR012910">
    <property type="entry name" value="Plug_dom"/>
</dbReference>
<dbReference type="Pfam" id="PF00593">
    <property type="entry name" value="TonB_dep_Rec_b-barrel"/>
    <property type="match status" value="1"/>
</dbReference>
<dbReference type="Pfam" id="PF13715">
    <property type="entry name" value="CarbopepD_reg_2"/>
    <property type="match status" value="1"/>
</dbReference>
<evidence type="ECO:0000256" key="6">
    <source>
        <dbReference type="ARBA" id="ARBA00023077"/>
    </source>
</evidence>
<dbReference type="PROSITE" id="PS52016">
    <property type="entry name" value="TONB_DEPENDENT_REC_3"/>
    <property type="match status" value="1"/>
</dbReference>
<dbReference type="SUPFAM" id="SSF49464">
    <property type="entry name" value="Carboxypeptidase regulatory domain-like"/>
    <property type="match status" value="1"/>
</dbReference>
<keyword evidence="3 10" id="KW-1134">Transmembrane beta strand</keyword>
<dbReference type="GO" id="GO:0009279">
    <property type="term" value="C:cell outer membrane"/>
    <property type="evidence" value="ECO:0007669"/>
    <property type="project" value="UniProtKB-SubCell"/>
</dbReference>
<dbReference type="InterPro" id="IPR036942">
    <property type="entry name" value="Beta-barrel_TonB_sf"/>
</dbReference>
<keyword evidence="5 12" id="KW-0732">Signal</keyword>
<feature type="signal peptide" evidence="12">
    <location>
        <begin position="1"/>
        <end position="20"/>
    </location>
</feature>
<protein>
    <submittedName>
        <fullName evidence="15">Outer membrane receptor proteins, mostly Fe transport</fullName>
    </submittedName>
</protein>
<dbReference type="eggNOG" id="COG4771">
    <property type="taxonomic scope" value="Bacteria"/>
</dbReference>
<evidence type="ECO:0000256" key="8">
    <source>
        <dbReference type="ARBA" id="ARBA00023170"/>
    </source>
</evidence>
<evidence type="ECO:0000313" key="16">
    <source>
        <dbReference type="Proteomes" id="UP000184192"/>
    </source>
</evidence>
<dbReference type="SUPFAM" id="SSF56935">
    <property type="entry name" value="Porins"/>
    <property type="match status" value="1"/>
</dbReference>
<dbReference type="EMBL" id="FQZN01000023">
    <property type="protein sequence ID" value="SHJ34399.1"/>
    <property type="molecule type" value="Genomic_DNA"/>
</dbReference>
<proteinExistence type="inferred from homology"/>
<dbReference type="Gene3D" id="2.60.40.1120">
    <property type="entry name" value="Carboxypeptidase-like, regulatory domain"/>
    <property type="match status" value="1"/>
</dbReference>
<feature type="chain" id="PRO_5009918442" evidence="12">
    <location>
        <begin position="21"/>
        <end position="853"/>
    </location>
</feature>
<comment type="similarity">
    <text evidence="10 11">Belongs to the TonB-dependent receptor family.</text>
</comment>